<dbReference type="GO" id="GO:0008081">
    <property type="term" value="F:phosphoric diester hydrolase activity"/>
    <property type="evidence" value="ECO:0007669"/>
    <property type="project" value="InterPro"/>
</dbReference>
<dbReference type="GO" id="GO:0006629">
    <property type="term" value="P:lipid metabolic process"/>
    <property type="evidence" value="ECO:0007669"/>
    <property type="project" value="InterPro"/>
</dbReference>
<dbReference type="InterPro" id="IPR017946">
    <property type="entry name" value="PLC-like_Pdiesterase_TIM-brl"/>
</dbReference>
<organism evidence="2 3">
    <name type="scientific">Candidatus Woesebacteria bacterium GW2011_GWB1_38_8</name>
    <dbReference type="NCBI Taxonomy" id="1618570"/>
    <lineage>
        <taxon>Bacteria</taxon>
        <taxon>Candidatus Woeseibacteriota</taxon>
    </lineage>
</organism>
<dbReference type="PANTHER" id="PTHR46211">
    <property type="entry name" value="GLYCEROPHOSPHORYL DIESTER PHOSPHODIESTERASE"/>
    <property type="match status" value="1"/>
</dbReference>
<gene>
    <name evidence="2" type="ORF">UT08_C0029G0005</name>
</gene>
<proteinExistence type="predicted"/>
<evidence type="ECO:0000313" key="3">
    <source>
        <dbReference type="Proteomes" id="UP000034081"/>
    </source>
</evidence>
<dbReference type="Proteomes" id="UP000034081">
    <property type="component" value="Unassembled WGS sequence"/>
</dbReference>
<reference evidence="2 3" key="1">
    <citation type="journal article" date="2015" name="Nature">
        <title>rRNA introns, odd ribosomes, and small enigmatic genomes across a large radiation of phyla.</title>
        <authorList>
            <person name="Brown C.T."/>
            <person name="Hug L.A."/>
            <person name="Thomas B.C."/>
            <person name="Sharon I."/>
            <person name="Castelle C.J."/>
            <person name="Singh A."/>
            <person name="Wilkins M.J."/>
            <person name="Williams K.H."/>
            <person name="Banfield J.F."/>
        </authorList>
    </citation>
    <scope>NUCLEOTIDE SEQUENCE [LARGE SCALE GENOMIC DNA]</scope>
</reference>
<evidence type="ECO:0000313" key="2">
    <source>
        <dbReference type="EMBL" id="KKQ83857.1"/>
    </source>
</evidence>
<dbReference type="PROSITE" id="PS51704">
    <property type="entry name" value="GP_PDE"/>
    <property type="match status" value="1"/>
</dbReference>
<accession>A0A0G0KYP0</accession>
<name>A0A0G0KYP0_9BACT</name>
<protein>
    <submittedName>
        <fullName evidence="2">Glycerophosphoryl diester phosphodiesterase</fullName>
    </submittedName>
</protein>
<dbReference type="EMBL" id="LBVL01000029">
    <property type="protein sequence ID" value="KKQ83857.1"/>
    <property type="molecule type" value="Genomic_DNA"/>
</dbReference>
<dbReference type="AlphaFoldDB" id="A0A0G0KYP0"/>
<dbReference type="STRING" id="1618570.UT08_C0029G0005"/>
<evidence type="ECO:0000259" key="1">
    <source>
        <dbReference type="PROSITE" id="PS51704"/>
    </source>
</evidence>
<dbReference type="InterPro" id="IPR030395">
    <property type="entry name" value="GP_PDE_dom"/>
</dbReference>
<comment type="caution">
    <text evidence="2">The sequence shown here is derived from an EMBL/GenBank/DDBJ whole genome shotgun (WGS) entry which is preliminary data.</text>
</comment>
<dbReference type="PANTHER" id="PTHR46211:SF1">
    <property type="entry name" value="GLYCEROPHOSPHODIESTER PHOSPHODIESTERASE, CYTOPLASMIC"/>
    <property type="match status" value="1"/>
</dbReference>
<dbReference type="PATRIC" id="fig|1618570.3.peg.1421"/>
<feature type="domain" description="GP-PDE" evidence="1">
    <location>
        <begin position="4"/>
        <end position="227"/>
    </location>
</feature>
<sequence length="227" mass="25321">MSDILKIAHRGASGYEPENTAASFKKAIEMNVDIIELDVRACRTGELVVFHDLTLERTTNGSGIVANSSLDELKKLDVGGGEHILTLEEAIDLIGQGAVINIEMKGKGVADKLVKILQGYLEKGYPPESFIVTSFDRKEFHRFALANPGVSLGILVGKDIFDFLIRAKRYGVYSIHLPQPYLKKWLVKFAQKQNFKVFIYTLNSIWDIAKAKMIGVNGIFSDYPDRI</sequence>
<dbReference type="Gene3D" id="3.20.20.190">
    <property type="entry name" value="Phosphatidylinositol (PI) phosphodiesterase"/>
    <property type="match status" value="1"/>
</dbReference>
<dbReference type="SUPFAM" id="SSF51695">
    <property type="entry name" value="PLC-like phosphodiesterases"/>
    <property type="match status" value="1"/>
</dbReference>
<dbReference type="Pfam" id="PF03009">
    <property type="entry name" value="GDPD"/>
    <property type="match status" value="1"/>
</dbReference>